<dbReference type="AlphaFoldDB" id="A0A0G4H9N5"/>
<evidence type="ECO:0008006" key="4">
    <source>
        <dbReference type="Google" id="ProtNLM"/>
    </source>
</evidence>
<evidence type="ECO:0000256" key="1">
    <source>
        <dbReference type="SAM" id="MobiDB-lite"/>
    </source>
</evidence>
<feature type="compositionally biased region" description="Low complexity" evidence="1">
    <location>
        <begin position="24"/>
        <end position="41"/>
    </location>
</feature>
<sequence>MSEVPRRSQKRSSRTRERERERALGGAASGSFSPGGFSEAAQPGSSSSIPVLDLNNFFLGPAFWRARQTFLLAACVFFAFFSVLHFERPPLQMTVGADARMLEKPSTTMMTETFPSLVSTQGQGEGGQGWGESSHFLSSTAGASVEMEGGFSQFPPSLGGRP</sequence>
<accession>A0A0G4H9N5</accession>
<feature type="compositionally biased region" description="Basic and acidic residues" evidence="1">
    <location>
        <begin position="14"/>
        <end position="23"/>
    </location>
</feature>
<name>A0A0G4H9N5_9ALVE</name>
<dbReference type="VEuPathDB" id="CryptoDB:Cvel_6004"/>
<dbReference type="EMBL" id="CDMZ01002072">
    <property type="protein sequence ID" value="CEM40622.1"/>
    <property type="molecule type" value="Genomic_DNA"/>
</dbReference>
<proteinExistence type="predicted"/>
<evidence type="ECO:0000313" key="3">
    <source>
        <dbReference type="EMBL" id="CEM40622.1"/>
    </source>
</evidence>
<feature type="transmembrane region" description="Helical" evidence="2">
    <location>
        <begin position="64"/>
        <end position="84"/>
    </location>
</feature>
<evidence type="ECO:0000256" key="2">
    <source>
        <dbReference type="SAM" id="Phobius"/>
    </source>
</evidence>
<keyword evidence="2" id="KW-1133">Transmembrane helix</keyword>
<reference evidence="3" key="1">
    <citation type="submission" date="2014-11" db="EMBL/GenBank/DDBJ databases">
        <authorList>
            <person name="Otto D Thomas"/>
            <person name="Naeem Raeece"/>
        </authorList>
    </citation>
    <scope>NUCLEOTIDE SEQUENCE</scope>
</reference>
<protein>
    <recommendedName>
        <fullName evidence="4">Transmembrane protein</fullName>
    </recommendedName>
</protein>
<gene>
    <name evidence="3" type="ORF">Cvel_6004</name>
</gene>
<organism evidence="3">
    <name type="scientific">Chromera velia CCMP2878</name>
    <dbReference type="NCBI Taxonomy" id="1169474"/>
    <lineage>
        <taxon>Eukaryota</taxon>
        <taxon>Sar</taxon>
        <taxon>Alveolata</taxon>
        <taxon>Colpodellida</taxon>
        <taxon>Chromeraceae</taxon>
        <taxon>Chromera</taxon>
    </lineage>
</organism>
<feature type="region of interest" description="Disordered" evidence="1">
    <location>
        <begin position="1"/>
        <end position="41"/>
    </location>
</feature>
<keyword evidence="2" id="KW-0812">Transmembrane</keyword>
<keyword evidence="2" id="KW-0472">Membrane</keyword>